<reference evidence="2 3" key="1">
    <citation type="submission" date="2024-09" db="EMBL/GenBank/DDBJ databases">
        <title>Paenibacillus zeirhizospherea sp. nov., isolated from surface of the maize (Zea mays) roots in a horticulture field, Hungary.</title>
        <authorList>
            <person name="Marton D."/>
            <person name="Farkas M."/>
            <person name="Bedics A."/>
            <person name="Toth E."/>
            <person name="Tancsics A."/>
            <person name="Boka K."/>
            <person name="Maroti G."/>
            <person name="Kriszt B."/>
            <person name="Cserhati M."/>
        </authorList>
    </citation>
    <scope>NUCLEOTIDE SEQUENCE [LARGE SCALE GENOMIC DNA]</scope>
    <source>
        <strain evidence="2 3">KCTC 33519</strain>
    </source>
</reference>
<keyword evidence="1" id="KW-0732">Signal</keyword>
<gene>
    <name evidence="2" type="ORF">ACE41H_00250</name>
</gene>
<evidence type="ECO:0000256" key="1">
    <source>
        <dbReference type="SAM" id="SignalP"/>
    </source>
</evidence>
<keyword evidence="3" id="KW-1185">Reference proteome</keyword>
<accession>A0ABV5AM42</accession>
<dbReference type="PROSITE" id="PS51257">
    <property type="entry name" value="PROKAR_LIPOPROTEIN"/>
    <property type="match status" value="1"/>
</dbReference>
<evidence type="ECO:0000313" key="3">
    <source>
        <dbReference type="Proteomes" id="UP001580346"/>
    </source>
</evidence>
<proteinExistence type="predicted"/>
<dbReference type="EMBL" id="JBHHMI010000001">
    <property type="protein sequence ID" value="MFB5265220.1"/>
    <property type="molecule type" value="Genomic_DNA"/>
</dbReference>
<protein>
    <submittedName>
        <fullName evidence="2">DUF6376 family protein</fullName>
    </submittedName>
</protein>
<feature type="chain" id="PRO_5046319108" evidence="1">
    <location>
        <begin position="25"/>
        <end position="156"/>
    </location>
</feature>
<name>A0ABV5AM42_9BACL</name>
<dbReference type="InterPro" id="IPR045956">
    <property type="entry name" value="DUF6376"/>
</dbReference>
<organism evidence="2 3">
    <name type="scientific">Paenibacillus enshidis</name>
    <dbReference type="NCBI Taxonomy" id="1458439"/>
    <lineage>
        <taxon>Bacteria</taxon>
        <taxon>Bacillati</taxon>
        <taxon>Bacillota</taxon>
        <taxon>Bacilli</taxon>
        <taxon>Bacillales</taxon>
        <taxon>Paenibacillaceae</taxon>
        <taxon>Paenibacillus</taxon>
    </lineage>
</organism>
<dbReference type="Gene3D" id="1.20.1170.10">
    <property type="match status" value="1"/>
</dbReference>
<dbReference type="RefSeq" id="WP_375352430.1">
    <property type="nucleotide sequence ID" value="NZ_JBHHMI010000001.1"/>
</dbReference>
<dbReference type="Proteomes" id="UP001580346">
    <property type="component" value="Unassembled WGS sequence"/>
</dbReference>
<evidence type="ECO:0000313" key="2">
    <source>
        <dbReference type="EMBL" id="MFB5265220.1"/>
    </source>
</evidence>
<feature type="signal peptide" evidence="1">
    <location>
        <begin position="1"/>
        <end position="24"/>
    </location>
</feature>
<comment type="caution">
    <text evidence="2">The sequence shown here is derived from an EMBL/GenBank/DDBJ whole genome shotgun (WGS) entry which is preliminary data.</text>
</comment>
<dbReference type="SUPFAM" id="SSF58100">
    <property type="entry name" value="Bacterial hemolysins"/>
    <property type="match status" value="1"/>
</dbReference>
<dbReference type="Pfam" id="PF19903">
    <property type="entry name" value="DUF6376"/>
    <property type="match status" value="1"/>
</dbReference>
<sequence>MKIRKRRIGQAAAAVVMGISLALAAGCGAVDSVNQSLNYANEATGFVTDISTAGTELQGLAEQAVSDPQALADLKNQLQALRDEAQQFTQVEAPEYAQSIHGEISGYAQSLSEAADSFLQRMEQQGFTIEAWQQTEIAQLIQQITELKGQINQLGG</sequence>